<dbReference type="SUPFAM" id="SSF54919">
    <property type="entry name" value="Nucleoside diphosphate kinase, NDK"/>
    <property type="match status" value="1"/>
</dbReference>
<dbReference type="GO" id="GO:0004550">
    <property type="term" value="F:nucleoside diphosphate kinase activity"/>
    <property type="evidence" value="ECO:0007669"/>
    <property type="project" value="UniProtKB-EC"/>
</dbReference>
<organism evidence="13 14">
    <name type="scientific">Clostridium saudiense</name>
    <dbReference type="NCBI Taxonomy" id="1414720"/>
    <lineage>
        <taxon>Bacteria</taxon>
        <taxon>Bacillati</taxon>
        <taxon>Bacillota</taxon>
        <taxon>Clostridia</taxon>
        <taxon>Eubacteriales</taxon>
        <taxon>Clostridiaceae</taxon>
        <taxon>Clostridium</taxon>
    </lineage>
</organism>
<comment type="catalytic activity">
    <reaction evidence="8">
        <text>a ribonucleoside 5'-diphosphate + ATP = a ribonucleoside 5'-triphosphate + ADP</text>
        <dbReference type="Rhea" id="RHEA:18113"/>
        <dbReference type="ChEBI" id="CHEBI:30616"/>
        <dbReference type="ChEBI" id="CHEBI:57930"/>
        <dbReference type="ChEBI" id="CHEBI:61557"/>
        <dbReference type="ChEBI" id="CHEBI:456216"/>
        <dbReference type="EC" id="2.7.4.6"/>
    </reaction>
</comment>
<sequence>MERTLVLIKPDAVEQNIIGNIISCYESAGLKVTALKMEQVERKVAEEHYKEHYGKSFYNSLIEFIIRSPLCALILEGKDCIDKVREINGATNPKEQKEGTIRKKYAKGITENCVHASDSVESSEREIKIWFPNLNNKK</sequence>
<keyword evidence="7 8" id="KW-0546">Nucleotide metabolism</keyword>
<comment type="subunit">
    <text evidence="8">Homotetramer.</text>
</comment>
<feature type="binding site" evidence="8 9">
    <location>
        <position position="9"/>
    </location>
    <ligand>
        <name>ATP</name>
        <dbReference type="ChEBI" id="CHEBI:30616"/>
    </ligand>
</feature>
<evidence type="ECO:0000256" key="5">
    <source>
        <dbReference type="ARBA" id="ARBA00022777"/>
    </source>
</evidence>
<keyword evidence="6 8" id="KW-0067">ATP-binding</keyword>
<evidence type="ECO:0000313" key="14">
    <source>
        <dbReference type="Proteomes" id="UP000767334"/>
    </source>
</evidence>
<dbReference type="EC" id="2.7.4.6" evidence="8 11"/>
<evidence type="ECO:0000256" key="3">
    <source>
        <dbReference type="ARBA" id="ARBA00022679"/>
    </source>
</evidence>
<keyword evidence="4 8" id="KW-0547">Nucleotide-binding</keyword>
<dbReference type="PROSITE" id="PS51374">
    <property type="entry name" value="NDPK_LIKE"/>
    <property type="match status" value="1"/>
</dbReference>
<evidence type="ECO:0000313" key="13">
    <source>
        <dbReference type="EMBL" id="MBM6820436.1"/>
    </source>
</evidence>
<evidence type="ECO:0000259" key="12">
    <source>
        <dbReference type="SMART" id="SM00562"/>
    </source>
</evidence>
<comment type="catalytic activity">
    <reaction evidence="8 11">
        <text>a 2'-deoxyribonucleoside 5'-diphosphate + ATP = a 2'-deoxyribonucleoside 5'-triphosphate + ADP</text>
        <dbReference type="Rhea" id="RHEA:44640"/>
        <dbReference type="ChEBI" id="CHEBI:30616"/>
        <dbReference type="ChEBI" id="CHEBI:61560"/>
        <dbReference type="ChEBI" id="CHEBI:73316"/>
        <dbReference type="ChEBI" id="CHEBI:456216"/>
        <dbReference type="EC" id="2.7.4.6"/>
    </reaction>
</comment>
<evidence type="ECO:0000256" key="4">
    <source>
        <dbReference type="ARBA" id="ARBA00022741"/>
    </source>
</evidence>
<evidence type="ECO:0000256" key="2">
    <source>
        <dbReference type="ARBA" id="ARBA00008142"/>
    </source>
</evidence>
<dbReference type="PANTHER" id="PTHR11349">
    <property type="entry name" value="NUCLEOSIDE DIPHOSPHATE KINASE"/>
    <property type="match status" value="1"/>
</dbReference>
<feature type="domain" description="Nucleoside diphosphate kinase-like" evidence="12">
    <location>
        <begin position="1"/>
        <end position="136"/>
    </location>
</feature>
<dbReference type="SMART" id="SM00562">
    <property type="entry name" value="NDK"/>
    <property type="match status" value="1"/>
</dbReference>
<evidence type="ECO:0000256" key="6">
    <source>
        <dbReference type="ARBA" id="ARBA00022840"/>
    </source>
</evidence>
<protein>
    <recommendedName>
        <fullName evidence="8 11">Nucleoside diphosphate kinase</fullName>
        <shortName evidence="8">NDK</shortName>
        <shortName evidence="8">NDP kinase</shortName>
        <ecNumber evidence="8 11">2.7.4.6</ecNumber>
    </recommendedName>
    <alternativeName>
        <fullName evidence="8">Nucleoside-2-P kinase</fullName>
    </alternativeName>
</protein>
<reference evidence="13 14" key="1">
    <citation type="journal article" date="2021" name="Sci. Rep.">
        <title>The distribution of antibiotic resistance genes in chicken gut microbiota commensals.</title>
        <authorList>
            <person name="Juricova H."/>
            <person name="Matiasovicova J."/>
            <person name="Kubasova T."/>
            <person name="Cejkova D."/>
            <person name="Rychlik I."/>
        </authorList>
    </citation>
    <scope>NUCLEOTIDE SEQUENCE [LARGE SCALE GENOMIC DNA]</scope>
    <source>
        <strain evidence="13 14">An435</strain>
    </source>
</reference>
<dbReference type="PRINTS" id="PR01243">
    <property type="entry name" value="NUCDPKINASE"/>
</dbReference>
<evidence type="ECO:0000256" key="1">
    <source>
        <dbReference type="ARBA" id="ARBA00001946"/>
    </source>
</evidence>
<comment type="similarity">
    <text evidence="2 8 9 10">Belongs to the NDK family.</text>
</comment>
<comment type="subcellular location">
    <subcellularLocation>
        <location evidence="8">Cytoplasm</location>
    </subcellularLocation>
</comment>
<dbReference type="EMBL" id="JACJLL010000114">
    <property type="protein sequence ID" value="MBM6820436.1"/>
    <property type="molecule type" value="Genomic_DNA"/>
</dbReference>
<keyword evidence="14" id="KW-1185">Reference proteome</keyword>
<feature type="binding site" evidence="8 9">
    <location>
        <position position="85"/>
    </location>
    <ligand>
        <name>ATP</name>
        <dbReference type="ChEBI" id="CHEBI:30616"/>
    </ligand>
</feature>
<evidence type="ECO:0000256" key="9">
    <source>
        <dbReference type="PROSITE-ProRule" id="PRU00706"/>
    </source>
</evidence>
<keyword evidence="8" id="KW-0963">Cytoplasm</keyword>
<feature type="binding site" evidence="8 9">
    <location>
        <position position="102"/>
    </location>
    <ligand>
        <name>ATP</name>
        <dbReference type="ChEBI" id="CHEBI:30616"/>
    </ligand>
</feature>
<dbReference type="InterPro" id="IPR036850">
    <property type="entry name" value="NDK-like_dom_sf"/>
</dbReference>
<dbReference type="Proteomes" id="UP000767334">
    <property type="component" value="Unassembled WGS sequence"/>
</dbReference>
<proteinExistence type="inferred from homology"/>
<keyword evidence="8" id="KW-0597">Phosphoprotein</keyword>
<evidence type="ECO:0000256" key="11">
    <source>
        <dbReference type="RuleBase" id="RU004013"/>
    </source>
</evidence>
<dbReference type="InterPro" id="IPR034907">
    <property type="entry name" value="NDK-like_dom"/>
</dbReference>
<gene>
    <name evidence="8 13" type="primary">ndk</name>
    <name evidence="13" type="ORF">H6A19_14030</name>
</gene>
<keyword evidence="5 8" id="KW-0418">Kinase</keyword>
<comment type="cofactor">
    <cofactor evidence="1 8">
        <name>Mg(2+)</name>
        <dbReference type="ChEBI" id="CHEBI:18420"/>
    </cofactor>
</comment>
<dbReference type="RefSeq" id="WP_148322005.1">
    <property type="nucleotide sequence ID" value="NZ_JACJLL010000114.1"/>
</dbReference>
<dbReference type="HAMAP" id="MF_00451">
    <property type="entry name" value="NDP_kinase"/>
    <property type="match status" value="1"/>
</dbReference>
<feature type="binding site" evidence="8 9">
    <location>
        <position position="91"/>
    </location>
    <ligand>
        <name>ATP</name>
        <dbReference type="ChEBI" id="CHEBI:30616"/>
    </ligand>
</feature>
<evidence type="ECO:0000256" key="10">
    <source>
        <dbReference type="RuleBase" id="RU004011"/>
    </source>
</evidence>
<dbReference type="InterPro" id="IPR001564">
    <property type="entry name" value="Nucleoside_diP_kinase"/>
</dbReference>
<comment type="function">
    <text evidence="8">Major role in the synthesis of nucleoside triphosphates other than ATP. The ATP gamma phosphate is transferred to the NDP beta phosphate via a ping-pong mechanism, using a phosphorylated active-site intermediate.</text>
</comment>
<dbReference type="Gene3D" id="3.30.70.141">
    <property type="entry name" value="Nucleoside diphosphate kinase-like domain"/>
    <property type="match status" value="1"/>
</dbReference>
<evidence type="ECO:0000256" key="8">
    <source>
        <dbReference type="HAMAP-Rule" id="MF_00451"/>
    </source>
</evidence>
<keyword evidence="8" id="KW-0479">Metal-binding</keyword>
<dbReference type="PROSITE" id="PS00469">
    <property type="entry name" value="NDPK"/>
    <property type="match status" value="1"/>
</dbReference>
<dbReference type="CDD" id="cd04413">
    <property type="entry name" value="NDPk_I"/>
    <property type="match status" value="1"/>
</dbReference>
<keyword evidence="8" id="KW-0460">Magnesium</keyword>
<keyword evidence="3 8" id="KW-0808">Transferase</keyword>
<dbReference type="NCBIfam" id="NF001908">
    <property type="entry name" value="PRK00668.1"/>
    <property type="match status" value="1"/>
</dbReference>
<dbReference type="Pfam" id="PF00334">
    <property type="entry name" value="NDK"/>
    <property type="match status" value="1"/>
</dbReference>
<feature type="binding site" evidence="8 9">
    <location>
        <position position="57"/>
    </location>
    <ligand>
        <name>ATP</name>
        <dbReference type="ChEBI" id="CHEBI:30616"/>
    </ligand>
</feature>
<name>A0ABS2FKE3_9CLOT</name>
<accession>A0ABS2FKE3</accession>
<evidence type="ECO:0000256" key="7">
    <source>
        <dbReference type="ARBA" id="ARBA00023080"/>
    </source>
</evidence>
<feature type="binding site" evidence="8 9">
    <location>
        <position position="112"/>
    </location>
    <ligand>
        <name>ATP</name>
        <dbReference type="ChEBI" id="CHEBI:30616"/>
    </ligand>
</feature>
<comment type="caution">
    <text evidence="13">The sequence shown here is derived from an EMBL/GenBank/DDBJ whole genome shotgun (WGS) entry which is preliminary data.</text>
</comment>
<feature type="active site" description="Pros-phosphohistidine intermediate" evidence="8 9">
    <location>
        <position position="115"/>
    </location>
</feature>
<dbReference type="InterPro" id="IPR023005">
    <property type="entry name" value="Nucleoside_diP_kinase_AS"/>
</dbReference>